<evidence type="ECO:0000256" key="3">
    <source>
        <dbReference type="SAM" id="MobiDB-lite"/>
    </source>
</evidence>
<dbReference type="InterPro" id="IPR020841">
    <property type="entry name" value="PKS_Beta-ketoAc_synthase_dom"/>
</dbReference>
<feature type="domain" description="Ketosynthase family 3 (KS3)" evidence="4">
    <location>
        <begin position="3"/>
        <end position="343"/>
    </location>
</feature>
<accession>A0A495W2G5</accession>
<name>A0A495W2G5_9PSEU</name>
<dbReference type="Gene3D" id="3.40.366.10">
    <property type="entry name" value="Malonyl-Coenzyme A Acyl Carrier Protein, domain 2"/>
    <property type="match status" value="1"/>
</dbReference>
<dbReference type="InterPro" id="IPR014031">
    <property type="entry name" value="Ketoacyl_synth_C"/>
</dbReference>
<dbReference type="GO" id="GO:0006633">
    <property type="term" value="P:fatty acid biosynthetic process"/>
    <property type="evidence" value="ECO:0007669"/>
    <property type="project" value="TreeGrafter"/>
</dbReference>
<feature type="compositionally biased region" description="Low complexity" evidence="3">
    <location>
        <begin position="799"/>
        <end position="810"/>
    </location>
</feature>
<dbReference type="PANTHER" id="PTHR43775">
    <property type="entry name" value="FATTY ACID SYNTHASE"/>
    <property type="match status" value="1"/>
</dbReference>
<comment type="caution">
    <text evidence="5">The sequence shown here is derived from an EMBL/GenBank/DDBJ whole genome shotgun (WGS) entry which is preliminary data.</text>
</comment>
<keyword evidence="6" id="KW-1185">Reference proteome</keyword>
<dbReference type="InterPro" id="IPR014043">
    <property type="entry name" value="Acyl_transferase_dom"/>
</dbReference>
<organism evidence="5 6">
    <name type="scientific">Saccharothrix australiensis</name>
    <dbReference type="NCBI Taxonomy" id="2072"/>
    <lineage>
        <taxon>Bacteria</taxon>
        <taxon>Bacillati</taxon>
        <taxon>Actinomycetota</taxon>
        <taxon>Actinomycetes</taxon>
        <taxon>Pseudonocardiales</taxon>
        <taxon>Pseudonocardiaceae</taxon>
        <taxon>Saccharothrix</taxon>
    </lineage>
</organism>
<dbReference type="InterPro" id="IPR016036">
    <property type="entry name" value="Malonyl_transacylase_ACP-bd"/>
</dbReference>
<dbReference type="SUPFAM" id="SSF52151">
    <property type="entry name" value="FabD/lysophospholipase-like"/>
    <property type="match status" value="1"/>
</dbReference>
<keyword evidence="1 5" id="KW-0808">Transferase</keyword>
<dbReference type="SUPFAM" id="SSF55048">
    <property type="entry name" value="Probable ACP-binding domain of malonyl-CoA ACP transacylase"/>
    <property type="match status" value="1"/>
</dbReference>
<dbReference type="EMBL" id="RBXO01000001">
    <property type="protein sequence ID" value="RKT55217.1"/>
    <property type="molecule type" value="Genomic_DNA"/>
</dbReference>
<dbReference type="GO" id="GO:0004312">
    <property type="term" value="F:fatty acid synthase activity"/>
    <property type="evidence" value="ECO:0007669"/>
    <property type="project" value="TreeGrafter"/>
</dbReference>
<dbReference type="SMART" id="SM00825">
    <property type="entry name" value="PKS_KS"/>
    <property type="match status" value="1"/>
</dbReference>
<evidence type="ECO:0000313" key="6">
    <source>
        <dbReference type="Proteomes" id="UP000282084"/>
    </source>
</evidence>
<feature type="region of interest" description="Disordered" evidence="3">
    <location>
        <begin position="776"/>
        <end position="810"/>
    </location>
</feature>
<dbReference type="AlphaFoldDB" id="A0A495W2G5"/>
<gene>
    <name evidence="5" type="ORF">C8E97_3875</name>
</gene>
<dbReference type="InterPro" id="IPR001227">
    <property type="entry name" value="Ac_transferase_dom_sf"/>
</dbReference>
<evidence type="ECO:0000256" key="2">
    <source>
        <dbReference type="ARBA" id="ARBA00023315"/>
    </source>
</evidence>
<dbReference type="InterPro" id="IPR016039">
    <property type="entry name" value="Thiolase-like"/>
</dbReference>
<evidence type="ECO:0000259" key="4">
    <source>
        <dbReference type="PROSITE" id="PS52004"/>
    </source>
</evidence>
<dbReference type="Pfam" id="PF00109">
    <property type="entry name" value="ketoacyl-synt"/>
    <property type="match status" value="2"/>
</dbReference>
<dbReference type="InterPro" id="IPR014030">
    <property type="entry name" value="Ketoacyl_synth_N"/>
</dbReference>
<dbReference type="InterPro" id="IPR016035">
    <property type="entry name" value="Acyl_Trfase/lysoPLipase"/>
</dbReference>
<dbReference type="Proteomes" id="UP000282084">
    <property type="component" value="Unassembled WGS sequence"/>
</dbReference>
<reference evidence="5 6" key="1">
    <citation type="submission" date="2018-10" db="EMBL/GenBank/DDBJ databases">
        <title>Sequencing the genomes of 1000 actinobacteria strains.</title>
        <authorList>
            <person name="Klenk H.-P."/>
        </authorList>
    </citation>
    <scope>NUCLEOTIDE SEQUENCE [LARGE SCALE GENOMIC DNA]</scope>
    <source>
        <strain evidence="5 6">DSM 43800</strain>
    </source>
</reference>
<dbReference type="PANTHER" id="PTHR43775:SF51">
    <property type="entry name" value="INACTIVE PHENOLPHTHIOCEROL SYNTHESIS POLYKETIDE SYNTHASE TYPE I PKS1-RELATED"/>
    <property type="match status" value="1"/>
</dbReference>
<sequence>MSAARIAIVGMACRYPDADSPDRLWENVLAGRRAFRPRPGGGRDDDGRHPAGPVTGPGAADPAHRLALEVAGRALADAGFPDAGGLAGRTTRVVVAEGPDGAHPVTVGGTARGVAARIGDHFGFTGGGHAVDDAWSWSLLPVVTAAEALAAGEVDVALAGGVDVPAAVVADDATTGGAPSGDEAACGVVVLVRERDALDQGLRVYATITGWGVSSGEQDHPEVGHRVALRRAYRRAGYDVGTVSCFQGHGVDAALGDARVSAALSAVEENIGHTRAAAGVAGLLAAALAVFHQTIPPPTGPASAHFDPTRDDEARAWPADRPVRAGVAAAGKGGTATHVALELPTGARRAAGPARQAVTAVAGRQDAELLLVDGPDLDAVRGRLAGLADRAATLTDAGLTDLAGALADEVSGGPVRAAVVATSPDDARRGLARLVELTGSGGTGVFRPEEGVFFDRRTTRPAIAYLFPAQGSRGGGTGALWRRFPVAAGVLRAAGLPSRADRTAPEDAQLRVVAGSLAAVRVLATAGVAARIAVGHSLGEFTAFAWAGAMGEDRLLALVAARGRVMARASDGGGAMAVLVADPARATALAHGEDVVIAGYHGPDETVVSGPADAVDRVCAAAAAGGVRAIRLKVPHAFHSPLVQPAADAMGEVLAGCSFRPVRRAVVSTVTADLVDERADLRALLRDQVLAPVRFHEAARLAVRDADLVLEPGPGRVLTDLVRRIDPAVRALPVDTESPSLAPLLAAVGAAFALGAAIEPAALFARRVRRPLRLDGPAAGHGAEPVRTGGHCCSPTARPVPVRVPVGGDG</sequence>
<evidence type="ECO:0000313" key="5">
    <source>
        <dbReference type="EMBL" id="RKT55217.1"/>
    </source>
</evidence>
<evidence type="ECO:0000256" key="1">
    <source>
        <dbReference type="ARBA" id="ARBA00022679"/>
    </source>
</evidence>
<dbReference type="SMART" id="SM00827">
    <property type="entry name" value="PKS_AT"/>
    <property type="match status" value="1"/>
</dbReference>
<dbReference type="OrthoDB" id="9778690at2"/>
<dbReference type="Pfam" id="PF00698">
    <property type="entry name" value="Acyl_transf_1"/>
    <property type="match status" value="1"/>
</dbReference>
<protein>
    <submittedName>
        <fullName evidence="5">Acyl transferase domain-containing protein</fullName>
    </submittedName>
</protein>
<dbReference type="SUPFAM" id="SSF53901">
    <property type="entry name" value="Thiolase-like"/>
    <property type="match status" value="1"/>
</dbReference>
<keyword evidence="2" id="KW-0012">Acyltransferase</keyword>
<dbReference type="Pfam" id="PF02801">
    <property type="entry name" value="Ketoacyl-synt_C"/>
    <property type="match status" value="1"/>
</dbReference>
<proteinExistence type="predicted"/>
<dbReference type="PROSITE" id="PS52004">
    <property type="entry name" value="KS3_2"/>
    <property type="match status" value="1"/>
</dbReference>
<dbReference type="InterPro" id="IPR050091">
    <property type="entry name" value="PKS_NRPS_Biosynth_Enz"/>
</dbReference>
<dbReference type="RefSeq" id="WP_121006959.1">
    <property type="nucleotide sequence ID" value="NZ_RBXO01000001.1"/>
</dbReference>
<dbReference type="Gene3D" id="3.40.47.10">
    <property type="match status" value="2"/>
</dbReference>
<feature type="region of interest" description="Disordered" evidence="3">
    <location>
        <begin position="35"/>
        <end position="60"/>
    </location>
</feature>